<dbReference type="SUPFAM" id="SSF53067">
    <property type="entry name" value="Actin-like ATPase domain"/>
    <property type="match status" value="2"/>
</dbReference>
<dbReference type="Pfam" id="PF00814">
    <property type="entry name" value="TsaD"/>
    <property type="match status" value="1"/>
</dbReference>
<reference evidence="2" key="1">
    <citation type="submission" date="2018-06" db="EMBL/GenBank/DDBJ databases">
        <authorList>
            <person name="Zhirakovskaya E."/>
        </authorList>
    </citation>
    <scope>NUCLEOTIDE SEQUENCE</scope>
</reference>
<protein>
    <submittedName>
        <fullName evidence="2">tRNA threonylcarbamoyladenosine biosynthesis protein TsaB</fullName>
    </submittedName>
</protein>
<dbReference type="GO" id="GO:0002949">
    <property type="term" value="P:tRNA threonylcarbamoyladenosine modification"/>
    <property type="evidence" value="ECO:0007669"/>
    <property type="project" value="InterPro"/>
</dbReference>
<dbReference type="InterPro" id="IPR022496">
    <property type="entry name" value="T6A_TsaB"/>
</dbReference>
<dbReference type="InterPro" id="IPR000905">
    <property type="entry name" value="Gcp-like_dom"/>
</dbReference>
<evidence type="ECO:0000313" key="2">
    <source>
        <dbReference type="EMBL" id="VAX41188.1"/>
    </source>
</evidence>
<dbReference type="AlphaFoldDB" id="A0A3B1DY74"/>
<dbReference type="InterPro" id="IPR043129">
    <property type="entry name" value="ATPase_NBD"/>
</dbReference>
<dbReference type="EMBL" id="UOGL01000519">
    <property type="protein sequence ID" value="VAX41188.1"/>
    <property type="molecule type" value="Genomic_DNA"/>
</dbReference>
<name>A0A3B1DY74_9ZZZZ</name>
<dbReference type="CDD" id="cd24032">
    <property type="entry name" value="ASKHA_NBD_TsaB"/>
    <property type="match status" value="1"/>
</dbReference>
<dbReference type="GO" id="GO:0005829">
    <property type="term" value="C:cytosol"/>
    <property type="evidence" value="ECO:0007669"/>
    <property type="project" value="TreeGrafter"/>
</dbReference>
<feature type="domain" description="Gcp-like" evidence="1">
    <location>
        <begin position="33"/>
        <end position="129"/>
    </location>
</feature>
<dbReference type="Gene3D" id="3.30.420.40">
    <property type="match status" value="2"/>
</dbReference>
<proteinExistence type="predicted"/>
<dbReference type="NCBIfam" id="TIGR03725">
    <property type="entry name" value="T6A_YeaZ"/>
    <property type="match status" value="1"/>
</dbReference>
<organism evidence="2">
    <name type="scientific">hydrothermal vent metagenome</name>
    <dbReference type="NCBI Taxonomy" id="652676"/>
    <lineage>
        <taxon>unclassified sequences</taxon>
        <taxon>metagenomes</taxon>
        <taxon>ecological metagenomes</taxon>
    </lineage>
</organism>
<evidence type="ECO:0000259" key="1">
    <source>
        <dbReference type="Pfam" id="PF00814"/>
    </source>
</evidence>
<dbReference type="PANTHER" id="PTHR11735">
    <property type="entry name" value="TRNA N6-ADENOSINE THREONYLCARBAMOYLTRANSFERASE"/>
    <property type="match status" value="1"/>
</dbReference>
<gene>
    <name evidence="2" type="ORF">MNBD_PLANCTO02-2859</name>
</gene>
<dbReference type="PANTHER" id="PTHR11735:SF11">
    <property type="entry name" value="TRNA THREONYLCARBAMOYLADENOSINE BIOSYNTHESIS PROTEIN TSAB"/>
    <property type="match status" value="1"/>
</dbReference>
<accession>A0A3B1DY74</accession>
<sequence>MLILGIETSGREGSVALFNKGEIVDSQSLSQEGRRHAQLLVAEIDAMLQRHNFSATDCDGIAVSIGPGSFTGLRVGVVCAKTFAYATGCLLVAVDTFLAIASNAPNDIEKIEVISNAQRGELFVGKYIRNSEGNFFRTDEIEMIGTEEFIKSLSSKTTIAGSGVRLIEEEAKKQGDTLQGNILPEEYWQPQATQICLLGEQLIQQNETANPWTLAPHYIRHSAAEEKRAAEEGK</sequence>